<proteinExistence type="predicted"/>
<protein>
    <recommendedName>
        <fullName evidence="4">Bacteriophage tail tape measure N-terminal domain-containing protein</fullName>
    </recommendedName>
</protein>
<dbReference type="EMBL" id="VTPX01000021">
    <property type="protein sequence ID" value="KAA0015505.1"/>
    <property type="molecule type" value="Genomic_DNA"/>
</dbReference>
<evidence type="ECO:0000256" key="1">
    <source>
        <dbReference type="SAM" id="Coils"/>
    </source>
</evidence>
<keyword evidence="3" id="KW-1185">Reference proteome</keyword>
<reference evidence="2 3" key="1">
    <citation type="submission" date="2019-08" db="EMBL/GenBank/DDBJ databases">
        <title>Bioinformatics analysis of the strain L3 and L5.</title>
        <authorList>
            <person name="Li X."/>
        </authorList>
    </citation>
    <scope>NUCLEOTIDE SEQUENCE [LARGE SCALE GENOMIC DNA]</scope>
    <source>
        <strain evidence="2 3">L3</strain>
    </source>
</reference>
<comment type="caution">
    <text evidence="2">The sequence shown here is derived from an EMBL/GenBank/DDBJ whole genome shotgun (WGS) entry which is preliminary data.</text>
</comment>
<organism evidence="2 3">
    <name type="scientific">Salinicola corii</name>
    <dbReference type="NCBI Taxonomy" id="2606937"/>
    <lineage>
        <taxon>Bacteria</taxon>
        <taxon>Pseudomonadati</taxon>
        <taxon>Pseudomonadota</taxon>
        <taxon>Gammaproteobacteria</taxon>
        <taxon>Oceanospirillales</taxon>
        <taxon>Halomonadaceae</taxon>
        <taxon>Salinicola</taxon>
    </lineage>
</organism>
<name>A0A640W797_9GAMM</name>
<gene>
    <name evidence="2" type="ORF">F0A16_20680</name>
</gene>
<accession>A0A640W797</accession>
<keyword evidence="1" id="KW-0175">Coiled coil</keyword>
<feature type="coiled-coil region" evidence="1">
    <location>
        <begin position="518"/>
        <end position="617"/>
    </location>
</feature>
<dbReference type="Proteomes" id="UP000466024">
    <property type="component" value="Unassembled WGS sequence"/>
</dbReference>
<sequence length="1080" mass="114564">MAKKFETAIVISGDGQGGVRAIKANREELDKYSKSVETSGTRTRSFARDVDSSSRELDILKGSAKTAGAAIIGAFAVGNLRGQAKMIADTQSLAQTLEVSTGTLQAWQYAGQQAGLEADKVGDIFKDVSDKIGDFAATGGGEAADLFNNLNLNVKELQRLSPDQQILKIAEAVNQLEDPSQRTFYFESLADEMSRLGPLLANGAAGLRQQMQAARELGVAMDDVDVQNAVAANRAMIQLGGSIEGVTNQLISDLGPGLADAASNMAAFVRDAGGADEILDDIAHAATLLAALYAGKFAKGIGEATVKTLANIKANVAQAQATANANAAEAGRVAALARSAAAEKTAEANSAALASRRAASARQDAASEVERVRALQASLAAERALEAQRLQSQISAKGRQQSLARLAELRRTEAAMVNQLTAANTRLTEAELAEASAARAATAAKIAQGRANTAATTAVTQYTAATRVATVASGAMATAGRAASAALGLLGGPVGVAFLAAGALYTFREELGFVESKSSDAKKEINLLTGNIRELTQAQLENAKVPILSNLTEAKSQAAALSKEVDRLKAKTQSENIQFAGRPGAGRAQLSKAEAQLAKLKDQIEQGENALADLNSQSTDWSDGVVVENRNLKGLITTYDKQHAELVQLRQDREAISAAIKEDPEHAEQYRRMLGNIDDQIKKLTTTQKASRTEAQKAAEQLKSRYESTAQSLAQQIDLMGQTTNAARINYETESGALKDLKPELKEQLRDRAKELDLLQRRQDLLDNYVKSSSLSDLFDARDQAQQIGGAEGRIATRNVGQAISEQARQGAPQVQGLDAQYSGAFGEANRIEKERAELQAWYAERIAMYEDFKSAEADKAAEYGAVIEDLERQRATQLQQIDAQTQQARLAGYSDLFGNIADVTKTFAGEQSGLYKTMFAASKAFAIANSIVKIQSAIADASAAGPFPANLAAMATVAAQTASIVSTISSTGLTGQAHEGIDNTRAGTWLLEDNERVVDKRTNADLKQYLNRANAANQSHYYGGKGGDVTVKMSVTVQAQPGMSDADARRQGKAIGDQAEAQMRQFIIKEKRPGGLLAS</sequence>
<dbReference type="AlphaFoldDB" id="A0A640W797"/>
<dbReference type="RefSeq" id="WP_149437820.1">
    <property type="nucleotide sequence ID" value="NZ_VTPX01000021.1"/>
</dbReference>
<evidence type="ECO:0000313" key="3">
    <source>
        <dbReference type="Proteomes" id="UP000466024"/>
    </source>
</evidence>
<evidence type="ECO:0000313" key="2">
    <source>
        <dbReference type="EMBL" id="KAA0015505.1"/>
    </source>
</evidence>
<evidence type="ECO:0008006" key="4">
    <source>
        <dbReference type="Google" id="ProtNLM"/>
    </source>
</evidence>